<dbReference type="RefSeq" id="XP_002549298.1">
    <property type="nucleotide sequence ID" value="XM_002549252.1"/>
</dbReference>
<dbReference type="InterPro" id="IPR036397">
    <property type="entry name" value="RNaseH_sf"/>
</dbReference>
<dbReference type="Proteomes" id="UP000002037">
    <property type="component" value="Unassembled WGS sequence"/>
</dbReference>
<dbReference type="SMART" id="SM00479">
    <property type="entry name" value="EXOIII"/>
    <property type="match status" value="1"/>
</dbReference>
<dbReference type="PANTHER" id="PTHR12801">
    <property type="entry name" value="RNA EXONUCLEASE REXO1 / RECO3 FAMILY MEMBER-RELATED"/>
    <property type="match status" value="1"/>
</dbReference>
<dbReference type="HOGENOM" id="CLU_022453_5_4_1"/>
<dbReference type="VEuPathDB" id="FungiDB:CTRG_03595"/>
<feature type="compositionally biased region" description="Basic and acidic residues" evidence="12">
    <location>
        <begin position="1"/>
        <end position="26"/>
    </location>
</feature>
<evidence type="ECO:0000256" key="5">
    <source>
        <dbReference type="ARBA" id="ARBA00022552"/>
    </source>
</evidence>
<dbReference type="STRING" id="294747.C5MC03"/>
<keyword evidence="9" id="KW-0539">Nucleus</keyword>
<evidence type="ECO:0000313" key="14">
    <source>
        <dbReference type="EMBL" id="EER33170.1"/>
    </source>
</evidence>
<sequence length="393" mass="45387">MSDVNKRKSEPSNDVESKRQKLEDPKFILPKQVNTNPATLPERKKNIELIVGILLKKTPGLQTPKLRAIEIEYEIAKKSSNSTYKNQIRQGIYRLQHPPKAKPSGPSKEELEAQEYKILKEWVIDKDTLVKYGYTMDIPESIPNDKITRVCSRCGTEFRLSQQLEPTTCEYHHGKKQKGKFLCCMTSDVGVPCMKSKFHVYLLQNPEEKQALQTYKYTKDVFKKPSKSKVIGLDCEMVFTTKGFELARITVIDYFTRKEVSDIFVKPFGEVVDFNTRYSGIHELDGNFLPWDQAMAKLGESMDSQTIVLVHGGDNDFHAIRAIHENIIDTSILFPTKHETGPWRRWSLKDLTFKYLSKEIQKGEHDSTEDALATADIVRYFVRKELQRRKAMK</sequence>
<evidence type="ECO:0000256" key="1">
    <source>
        <dbReference type="ARBA" id="ARBA00004123"/>
    </source>
</evidence>
<keyword evidence="15" id="KW-1185">Reference proteome</keyword>
<evidence type="ECO:0000256" key="11">
    <source>
        <dbReference type="ARBA" id="ARBA00039985"/>
    </source>
</evidence>
<feature type="domain" description="Exonuclease" evidence="13">
    <location>
        <begin position="229"/>
        <end position="387"/>
    </location>
</feature>
<dbReference type="CDD" id="cd06145">
    <property type="entry name" value="REX1_like"/>
    <property type="match status" value="1"/>
</dbReference>
<dbReference type="GO" id="GO:0005634">
    <property type="term" value="C:nucleus"/>
    <property type="evidence" value="ECO:0007669"/>
    <property type="project" value="UniProtKB-SubCell"/>
</dbReference>
<keyword evidence="6" id="KW-0540">Nuclease</keyword>
<dbReference type="InterPro" id="IPR034922">
    <property type="entry name" value="REX1-like_exo"/>
</dbReference>
<evidence type="ECO:0000256" key="10">
    <source>
        <dbReference type="ARBA" id="ARBA00037201"/>
    </source>
</evidence>
<dbReference type="GO" id="GO:0006364">
    <property type="term" value="P:rRNA processing"/>
    <property type="evidence" value="ECO:0007669"/>
    <property type="project" value="UniProtKB-KW"/>
</dbReference>
<feature type="region of interest" description="Disordered" evidence="12">
    <location>
        <begin position="1"/>
        <end position="37"/>
    </location>
</feature>
<dbReference type="KEGG" id="ctp:CTRG_03595"/>
<evidence type="ECO:0000256" key="8">
    <source>
        <dbReference type="ARBA" id="ARBA00022839"/>
    </source>
</evidence>
<dbReference type="Pfam" id="PF00929">
    <property type="entry name" value="RNase_T"/>
    <property type="match status" value="1"/>
</dbReference>
<keyword evidence="8" id="KW-0269">Exonuclease</keyword>
<name>C5MC03_CANTT</name>
<dbReference type="AlphaFoldDB" id="C5MC03"/>
<evidence type="ECO:0000256" key="9">
    <source>
        <dbReference type="ARBA" id="ARBA00023242"/>
    </source>
</evidence>
<dbReference type="InterPro" id="IPR047021">
    <property type="entry name" value="REXO1/3/4-like"/>
</dbReference>
<dbReference type="Gene3D" id="3.30.420.10">
    <property type="entry name" value="Ribonuclease H-like superfamily/Ribonuclease H"/>
    <property type="match status" value="1"/>
</dbReference>
<evidence type="ECO:0000256" key="3">
    <source>
        <dbReference type="ARBA" id="ARBA00006357"/>
    </source>
</evidence>
<gene>
    <name evidence="14" type="ORF">CTRG_03595</name>
</gene>
<keyword evidence="7" id="KW-0378">Hydrolase</keyword>
<dbReference type="GO" id="GO:0003676">
    <property type="term" value="F:nucleic acid binding"/>
    <property type="evidence" value="ECO:0007669"/>
    <property type="project" value="InterPro"/>
</dbReference>
<dbReference type="PANTHER" id="PTHR12801:SF118">
    <property type="entry name" value="RNA EXONUCLEASE 3"/>
    <property type="match status" value="1"/>
</dbReference>
<evidence type="ECO:0000256" key="12">
    <source>
        <dbReference type="SAM" id="MobiDB-lite"/>
    </source>
</evidence>
<evidence type="ECO:0000259" key="13">
    <source>
        <dbReference type="SMART" id="SM00479"/>
    </source>
</evidence>
<reference evidence="14 15" key="1">
    <citation type="journal article" date="2009" name="Nature">
        <title>Evolution of pathogenicity and sexual reproduction in eight Candida genomes.</title>
        <authorList>
            <person name="Butler G."/>
            <person name="Rasmussen M.D."/>
            <person name="Lin M.F."/>
            <person name="Santos M.A."/>
            <person name="Sakthikumar S."/>
            <person name="Munro C.A."/>
            <person name="Rheinbay E."/>
            <person name="Grabherr M."/>
            <person name="Forche A."/>
            <person name="Reedy J.L."/>
            <person name="Agrafioti I."/>
            <person name="Arnaud M.B."/>
            <person name="Bates S."/>
            <person name="Brown A.J."/>
            <person name="Brunke S."/>
            <person name="Costanzo M.C."/>
            <person name="Fitzpatrick D.A."/>
            <person name="de Groot P.W."/>
            <person name="Harris D."/>
            <person name="Hoyer L.L."/>
            <person name="Hube B."/>
            <person name="Klis F.M."/>
            <person name="Kodira C."/>
            <person name="Lennard N."/>
            <person name="Logue M.E."/>
            <person name="Martin R."/>
            <person name="Neiman A.M."/>
            <person name="Nikolaou E."/>
            <person name="Quail M.A."/>
            <person name="Quinn J."/>
            <person name="Santos M.C."/>
            <person name="Schmitzberger F.F."/>
            <person name="Sherlock G."/>
            <person name="Shah P."/>
            <person name="Silverstein K.A."/>
            <person name="Skrzypek M.S."/>
            <person name="Soll D."/>
            <person name="Staggs R."/>
            <person name="Stansfield I."/>
            <person name="Stumpf M.P."/>
            <person name="Sudbery P.E."/>
            <person name="Srikantha T."/>
            <person name="Zeng Q."/>
            <person name="Berman J."/>
            <person name="Berriman M."/>
            <person name="Heitman J."/>
            <person name="Gow N.A."/>
            <person name="Lorenz M.C."/>
            <person name="Birren B.W."/>
            <person name="Kellis M."/>
            <person name="Cuomo C.A."/>
        </authorList>
    </citation>
    <scope>NUCLEOTIDE SEQUENCE [LARGE SCALE GENOMIC DNA]</scope>
    <source>
        <strain evidence="15">ATCC MYA-3404 / T1</strain>
    </source>
</reference>
<dbReference type="GO" id="GO:0010629">
    <property type="term" value="P:negative regulation of gene expression"/>
    <property type="evidence" value="ECO:0007669"/>
    <property type="project" value="UniProtKB-ARBA"/>
</dbReference>
<evidence type="ECO:0000313" key="15">
    <source>
        <dbReference type="Proteomes" id="UP000002037"/>
    </source>
</evidence>
<comment type="subcellular location">
    <subcellularLocation>
        <location evidence="2">Cytoplasm</location>
    </subcellularLocation>
    <subcellularLocation>
        <location evidence="1">Nucleus</location>
    </subcellularLocation>
</comment>
<protein>
    <recommendedName>
        <fullName evidence="11">RNA exonuclease 3</fullName>
    </recommendedName>
</protein>
<dbReference type="GO" id="GO:0005737">
    <property type="term" value="C:cytoplasm"/>
    <property type="evidence" value="ECO:0007669"/>
    <property type="project" value="UniProtKB-SubCell"/>
</dbReference>
<evidence type="ECO:0000256" key="2">
    <source>
        <dbReference type="ARBA" id="ARBA00004496"/>
    </source>
</evidence>
<accession>C5MC03</accession>
<dbReference type="OrthoDB" id="3996471at2759"/>
<comment type="function">
    <text evidence="10">3' to 5' exoribonuclease required for proper 3' end maturation of MRP RNA and of the U5L snRNA.</text>
</comment>
<dbReference type="GeneID" id="8297451"/>
<dbReference type="GO" id="GO:0004527">
    <property type="term" value="F:exonuclease activity"/>
    <property type="evidence" value="ECO:0007669"/>
    <property type="project" value="UniProtKB-KW"/>
</dbReference>
<dbReference type="eggNOG" id="KOG2248">
    <property type="taxonomic scope" value="Eukaryota"/>
</dbReference>
<evidence type="ECO:0000256" key="4">
    <source>
        <dbReference type="ARBA" id="ARBA00022490"/>
    </source>
</evidence>
<dbReference type="InterPro" id="IPR012337">
    <property type="entry name" value="RNaseH-like_sf"/>
</dbReference>
<organism evidence="14 15">
    <name type="scientific">Candida tropicalis (strain ATCC MYA-3404 / T1)</name>
    <name type="common">Yeast</name>
    <dbReference type="NCBI Taxonomy" id="294747"/>
    <lineage>
        <taxon>Eukaryota</taxon>
        <taxon>Fungi</taxon>
        <taxon>Dikarya</taxon>
        <taxon>Ascomycota</taxon>
        <taxon>Saccharomycotina</taxon>
        <taxon>Pichiomycetes</taxon>
        <taxon>Debaryomycetaceae</taxon>
        <taxon>Candida/Lodderomyces clade</taxon>
        <taxon>Candida</taxon>
    </lineage>
</organism>
<dbReference type="FunFam" id="3.30.420.10:FF:000031">
    <property type="entry name" value="RNA exonuclease 1"/>
    <property type="match status" value="1"/>
</dbReference>
<comment type="similarity">
    <text evidence="3">Belongs to the REXO1/REXO3 family.</text>
</comment>
<dbReference type="EMBL" id="GG692398">
    <property type="protein sequence ID" value="EER33170.1"/>
    <property type="molecule type" value="Genomic_DNA"/>
</dbReference>
<evidence type="ECO:0000256" key="6">
    <source>
        <dbReference type="ARBA" id="ARBA00022722"/>
    </source>
</evidence>
<evidence type="ECO:0000256" key="7">
    <source>
        <dbReference type="ARBA" id="ARBA00022801"/>
    </source>
</evidence>
<dbReference type="SUPFAM" id="SSF53098">
    <property type="entry name" value="Ribonuclease H-like"/>
    <property type="match status" value="1"/>
</dbReference>
<dbReference type="InterPro" id="IPR013520">
    <property type="entry name" value="Ribonucl_H"/>
</dbReference>
<keyword evidence="5" id="KW-0698">rRNA processing</keyword>
<keyword evidence="4" id="KW-0963">Cytoplasm</keyword>
<proteinExistence type="inferred from homology"/>